<feature type="compositionally biased region" description="Basic and acidic residues" evidence="1">
    <location>
        <begin position="507"/>
        <end position="519"/>
    </location>
</feature>
<evidence type="ECO:0000256" key="2">
    <source>
        <dbReference type="SAM" id="Phobius"/>
    </source>
</evidence>
<feature type="transmembrane region" description="Helical" evidence="2">
    <location>
        <begin position="408"/>
        <end position="431"/>
    </location>
</feature>
<sequence length="519" mass="57272">MRDEGSAVALDAKRHTHSVPALRTGGPRLSEKFESEDLLLSTLKDAGWHAFGVVFIEVWMLSSDGQKISRPSNGHWMDPVFMQSAPDPGLAREANNNALDCAPGESMAGTLFADAGRIWLTKVSQVDWRQIKSMMDDPFVEQGRDKRFEQLYNLGIGIVATVPFRFQRRHGIVMFMSRATADIDILMSEKNEKYLLCAVDLIAASFAIQEARDECVRLKEARRQSVMNKVQRSIRKLDGKGKSIFASTILLISRRPAATSATTVASPTVAYQAPSQLSIKADKRGRVLAFATELTRSLKKSLLKWRGAGLEAPPRQKMKESLIALVGVFCAMLALVSNPLHSNIPNDYEYNYMAGWFASTLCIVFSLTAAPVGQPIQIVLSHFWNCLVGLAFQSSALPLIMKQSMSTAFGVAGMAYLGIMHPPAASLSFLFSTTSSSDPITVLWILTGDAILISIGVVYLNMFEEKQYPTYWTGRSWMRKQLARRMPDGGAWGCGCKAKPTATGESEPPRRSSTQDERV</sequence>
<keyword evidence="2" id="KW-0812">Transmembrane</keyword>
<dbReference type="Proteomes" id="UP001530315">
    <property type="component" value="Unassembled WGS sequence"/>
</dbReference>
<proteinExistence type="predicted"/>
<keyword evidence="2" id="KW-0472">Membrane</keyword>
<keyword evidence="5" id="KW-1185">Reference proteome</keyword>
<comment type="caution">
    <text evidence="4">The sequence shown here is derived from an EMBL/GenBank/DDBJ whole genome shotgun (WGS) entry which is preliminary data.</text>
</comment>
<evidence type="ECO:0000313" key="5">
    <source>
        <dbReference type="Proteomes" id="UP001530315"/>
    </source>
</evidence>
<dbReference type="InterPro" id="IPR058581">
    <property type="entry name" value="TM_HPP"/>
</dbReference>
<feature type="transmembrane region" description="Helical" evidence="2">
    <location>
        <begin position="352"/>
        <end position="370"/>
    </location>
</feature>
<reference evidence="4 5" key="1">
    <citation type="submission" date="2024-10" db="EMBL/GenBank/DDBJ databases">
        <title>Updated reference genomes for cyclostephanoid diatoms.</title>
        <authorList>
            <person name="Roberts W.R."/>
            <person name="Alverson A.J."/>
        </authorList>
    </citation>
    <scope>NUCLEOTIDE SEQUENCE [LARGE SCALE GENOMIC DNA]</scope>
    <source>
        <strain evidence="4 5">AJA276-08</strain>
    </source>
</reference>
<evidence type="ECO:0000259" key="3">
    <source>
        <dbReference type="Pfam" id="PF04982"/>
    </source>
</evidence>
<dbReference type="Pfam" id="PF04982">
    <property type="entry name" value="TM_HPP"/>
    <property type="match status" value="1"/>
</dbReference>
<dbReference type="InterPro" id="IPR007065">
    <property type="entry name" value="HPP"/>
</dbReference>
<organism evidence="4 5">
    <name type="scientific">Stephanodiscus triporus</name>
    <dbReference type="NCBI Taxonomy" id="2934178"/>
    <lineage>
        <taxon>Eukaryota</taxon>
        <taxon>Sar</taxon>
        <taxon>Stramenopiles</taxon>
        <taxon>Ochrophyta</taxon>
        <taxon>Bacillariophyta</taxon>
        <taxon>Coscinodiscophyceae</taxon>
        <taxon>Thalassiosirophycidae</taxon>
        <taxon>Stephanodiscales</taxon>
        <taxon>Stephanodiscaceae</taxon>
        <taxon>Stephanodiscus</taxon>
    </lineage>
</organism>
<dbReference type="PANTHER" id="PTHR33741:SF5">
    <property type="entry name" value="TRANSMEMBRANE PROTEIN DDB_G0269096-RELATED"/>
    <property type="match status" value="1"/>
</dbReference>
<name>A0ABD3QU95_9STRA</name>
<feature type="transmembrane region" description="Helical" evidence="2">
    <location>
        <begin position="322"/>
        <end position="340"/>
    </location>
</feature>
<keyword evidence="2" id="KW-1133">Transmembrane helix</keyword>
<feature type="region of interest" description="Disordered" evidence="1">
    <location>
        <begin position="494"/>
        <end position="519"/>
    </location>
</feature>
<evidence type="ECO:0000256" key="1">
    <source>
        <dbReference type="SAM" id="MobiDB-lite"/>
    </source>
</evidence>
<dbReference type="AlphaFoldDB" id="A0ABD3QU95"/>
<dbReference type="EMBL" id="JALLAZ020000106">
    <property type="protein sequence ID" value="KAL3803768.1"/>
    <property type="molecule type" value="Genomic_DNA"/>
</dbReference>
<feature type="transmembrane region" description="Helical" evidence="2">
    <location>
        <begin position="382"/>
        <end position="401"/>
    </location>
</feature>
<evidence type="ECO:0000313" key="4">
    <source>
        <dbReference type="EMBL" id="KAL3803768.1"/>
    </source>
</evidence>
<feature type="transmembrane region" description="Helical" evidence="2">
    <location>
        <begin position="443"/>
        <end position="462"/>
    </location>
</feature>
<dbReference type="PANTHER" id="PTHR33741">
    <property type="entry name" value="TRANSMEMBRANE PROTEIN DDB_G0269096-RELATED"/>
    <property type="match status" value="1"/>
</dbReference>
<protein>
    <recommendedName>
        <fullName evidence="3">HPP transmembrane region domain-containing protein</fullName>
    </recommendedName>
</protein>
<feature type="domain" description="HPP transmembrane region" evidence="3">
    <location>
        <begin position="313"/>
        <end position="469"/>
    </location>
</feature>
<gene>
    <name evidence="4" type="ORF">ACHAW5_004619</name>
</gene>
<accession>A0ABD3QU95</accession>